<evidence type="ECO:0000256" key="3">
    <source>
        <dbReference type="ARBA" id="ARBA00022598"/>
    </source>
</evidence>
<dbReference type="PANTHER" id="PTHR11956:SF5">
    <property type="entry name" value="ARGININE--TRNA LIGASE, CYTOPLASMIC"/>
    <property type="match status" value="1"/>
</dbReference>
<evidence type="ECO:0000256" key="6">
    <source>
        <dbReference type="ARBA" id="ARBA00022917"/>
    </source>
</evidence>
<feature type="domain" description="Arginyl tRNA synthetase N-terminal" evidence="10">
    <location>
        <begin position="15"/>
        <end position="97"/>
    </location>
</feature>
<dbReference type="Gene3D" id="1.10.730.10">
    <property type="entry name" value="Isoleucyl-tRNA Synthetase, Domain 1"/>
    <property type="match status" value="1"/>
</dbReference>
<evidence type="ECO:0000259" key="9">
    <source>
        <dbReference type="SMART" id="SM00836"/>
    </source>
</evidence>
<comment type="similarity">
    <text evidence="1">Belongs to the class-I aminoacyl-tRNA synthetase family.</text>
</comment>
<evidence type="ECO:0000256" key="5">
    <source>
        <dbReference type="ARBA" id="ARBA00022840"/>
    </source>
</evidence>
<dbReference type="AlphaFoldDB" id="A0A3P3ZNH3"/>
<keyword evidence="7" id="KW-0030">Aminoacyl-tRNA synthetase</keyword>
<name>A0A3P3ZNH3_9ZZZZ</name>
<dbReference type="SUPFAM" id="SSF52374">
    <property type="entry name" value="Nucleotidylyl transferase"/>
    <property type="match status" value="1"/>
</dbReference>
<dbReference type="InterPro" id="IPR005148">
    <property type="entry name" value="Arg-tRNA-synth_N"/>
</dbReference>
<dbReference type="EC" id="6.1.1.19" evidence="2"/>
<protein>
    <recommendedName>
        <fullName evidence="2">arginine--tRNA ligase</fullName>
        <ecNumber evidence="2">6.1.1.19</ecNumber>
    </recommendedName>
</protein>
<dbReference type="SMART" id="SM01016">
    <property type="entry name" value="Arg_tRNA_synt_N"/>
    <property type="match status" value="1"/>
</dbReference>
<evidence type="ECO:0000256" key="8">
    <source>
        <dbReference type="ARBA" id="ARBA00049339"/>
    </source>
</evidence>
<dbReference type="EMBL" id="UOYP01000216">
    <property type="protein sequence ID" value="VAY88274.1"/>
    <property type="molecule type" value="Genomic_DNA"/>
</dbReference>
<dbReference type="Gene3D" id="3.30.1360.70">
    <property type="entry name" value="Arginyl tRNA synthetase N-terminal domain"/>
    <property type="match status" value="1"/>
</dbReference>
<dbReference type="GO" id="GO:0005524">
    <property type="term" value="F:ATP binding"/>
    <property type="evidence" value="ECO:0007669"/>
    <property type="project" value="UniProtKB-KW"/>
</dbReference>
<dbReference type="SUPFAM" id="SSF55190">
    <property type="entry name" value="Arginyl-tRNA synthetase (ArgRS), N-terminal 'additional' domain"/>
    <property type="match status" value="1"/>
</dbReference>
<feature type="domain" description="DALR anticodon binding" evidence="9">
    <location>
        <begin position="477"/>
        <end position="594"/>
    </location>
</feature>
<dbReference type="InterPro" id="IPR009080">
    <property type="entry name" value="tRNAsynth_Ia_anticodon-bd"/>
</dbReference>
<evidence type="ECO:0000259" key="10">
    <source>
        <dbReference type="SMART" id="SM01016"/>
    </source>
</evidence>
<evidence type="ECO:0000256" key="1">
    <source>
        <dbReference type="ARBA" id="ARBA00005594"/>
    </source>
</evidence>
<accession>A0A3P3ZNH3</accession>
<dbReference type="Pfam" id="PF05746">
    <property type="entry name" value="DALR_1"/>
    <property type="match status" value="1"/>
</dbReference>
<dbReference type="InterPro" id="IPR036695">
    <property type="entry name" value="Arg-tRNA-synth_N_sf"/>
</dbReference>
<evidence type="ECO:0000313" key="11">
    <source>
        <dbReference type="EMBL" id="VAY88274.1"/>
    </source>
</evidence>
<dbReference type="SUPFAM" id="SSF47323">
    <property type="entry name" value="Anticodon-binding domain of a subclass of class I aminoacyl-tRNA synthetases"/>
    <property type="match status" value="1"/>
</dbReference>
<dbReference type="NCBIfam" id="TIGR00456">
    <property type="entry name" value="argS"/>
    <property type="match status" value="1"/>
</dbReference>
<evidence type="ECO:0000256" key="7">
    <source>
        <dbReference type="ARBA" id="ARBA00023146"/>
    </source>
</evidence>
<dbReference type="PRINTS" id="PR01038">
    <property type="entry name" value="TRNASYNTHARG"/>
</dbReference>
<dbReference type="GO" id="GO:0004814">
    <property type="term" value="F:arginine-tRNA ligase activity"/>
    <property type="evidence" value="ECO:0007669"/>
    <property type="project" value="UniProtKB-EC"/>
</dbReference>
<evidence type="ECO:0000256" key="4">
    <source>
        <dbReference type="ARBA" id="ARBA00022741"/>
    </source>
</evidence>
<sequence>MSSSPLTTSEESLEARLCALLTAAVQKISSPPTLPPVLERPRQSTHGDFASPVALQLAKGLRQPPREVAAQLIAALPSSSLIDRVELAGPGFINIFLTAQARQEVVHEILRHGPLFGSSQKGSGRRVQVEFVSSNPTGPLHVGHGRGAAYGASVANLLCKAGYQVHREYYVNDAGRQMDILTVSTWLRALQQSGKLKSLPFPNNGYQGDYVETMARETAQRFSGLVVSEESLLSTLRLPHTDDLIVIAPEEEEHHMDALIAAAKELLGPTYLALHHFVLTEQLDDCREDLEEFGVIFDEWFSEQSLFDSGAVALVVSRLENAGHLYTEKGARWFRSSAFGDEKDRVVQRENGLYTYFASDIAYHAGKFERGYDLIVDIWGADHHGYIPRVRAALKALGYDDSRLSVPLVQFVSLFRQGEKAQMSTRKGQFVTLRELRTEVGRDAARLFYILRKSDQHLDFDLDLATSQSQDNPVYYIQYAHARIQRVLERWGGDPGILVNSALHPLIHEEETRILQILYAYPALLEQAAADFAPHLVAFYLRDLSAEFHAYYNQVPFLEGEPVQIHARMALLSAIGIVVRDGLSLLGVSAPDRM</sequence>
<dbReference type="InterPro" id="IPR001412">
    <property type="entry name" value="aa-tRNA-synth_I_CS"/>
</dbReference>
<comment type="catalytic activity">
    <reaction evidence="8">
        <text>tRNA(Arg) + L-arginine + ATP = L-arginyl-tRNA(Arg) + AMP + diphosphate</text>
        <dbReference type="Rhea" id="RHEA:20301"/>
        <dbReference type="Rhea" id="RHEA-COMP:9658"/>
        <dbReference type="Rhea" id="RHEA-COMP:9673"/>
        <dbReference type="ChEBI" id="CHEBI:30616"/>
        <dbReference type="ChEBI" id="CHEBI:32682"/>
        <dbReference type="ChEBI" id="CHEBI:33019"/>
        <dbReference type="ChEBI" id="CHEBI:78442"/>
        <dbReference type="ChEBI" id="CHEBI:78513"/>
        <dbReference type="ChEBI" id="CHEBI:456215"/>
        <dbReference type="EC" id="6.1.1.19"/>
    </reaction>
</comment>
<organism evidence="11">
    <name type="scientific">mine drainage metagenome</name>
    <dbReference type="NCBI Taxonomy" id="410659"/>
    <lineage>
        <taxon>unclassified sequences</taxon>
        <taxon>metagenomes</taxon>
        <taxon>ecological metagenomes</taxon>
    </lineage>
</organism>
<dbReference type="PANTHER" id="PTHR11956">
    <property type="entry name" value="ARGINYL-TRNA SYNTHETASE"/>
    <property type="match status" value="1"/>
</dbReference>
<dbReference type="InterPro" id="IPR035684">
    <property type="entry name" value="ArgRS_core"/>
</dbReference>
<dbReference type="HAMAP" id="MF_00123">
    <property type="entry name" value="Arg_tRNA_synth"/>
    <property type="match status" value="1"/>
</dbReference>
<gene>
    <name evidence="11" type="primary">argS</name>
    <name evidence="11" type="ORF">CARN8_2930008</name>
</gene>
<keyword evidence="4" id="KW-0547">Nucleotide-binding</keyword>
<dbReference type="CDD" id="cd00671">
    <property type="entry name" value="ArgRS_core"/>
    <property type="match status" value="1"/>
</dbReference>
<dbReference type="Gene3D" id="3.40.50.620">
    <property type="entry name" value="HUPs"/>
    <property type="match status" value="1"/>
</dbReference>
<keyword evidence="5" id="KW-0067">ATP-binding</keyword>
<evidence type="ECO:0000256" key="2">
    <source>
        <dbReference type="ARBA" id="ARBA00012837"/>
    </source>
</evidence>
<dbReference type="Pfam" id="PF00750">
    <property type="entry name" value="tRNA-synt_1d"/>
    <property type="match status" value="2"/>
</dbReference>
<dbReference type="GO" id="GO:0005737">
    <property type="term" value="C:cytoplasm"/>
    <property type="evidence" value="ECO:0007669"/>
    <property type="project" value="InterPro"/>
</dbReference>
<dbReference type="SMART" id="SM00836">
    <property type="entry name" value="DALR_1"/>
    <property type="match status" value="1"/>
</dbReference>
<dbReference type="Pfam" id="PF03485">
    <property type="entry name" value="Arg_tRNA_synt_N"/>
    <property type="match status" value="1"/>
</dbReference>
<dbReference type="PROSITE" id="PS00178">
    <property type="entry name" value="AA_TRNA_LIGASE_I"/>
    <property type="match status" value="1"/>
</dbReference>
<dbReference type="InterPro" id="IPR001278">
    <property type="entry name" value="Arg-tRNA-ligase"/>
</dbReference>
<keyword evidence="6" id="KW-0648">Protein biosynthesis</keyword>
<proteinExistence type="inferred from homology"/>
<dbReference type="GO" id="GO:0006420">
    <property type="term" value="P:arginyl-tRNA aminoacylation"/>
    <property type="evidence" value="ECO:0007669"/>
    <property type="project" value="InterPro"/>
</dbReference>
<dbReference type="InterPro" id="IPR014729">
    <property type="entry name" value="Rossmann-like_a/b/a_fold"/>
</dbReference>
<reference evidence="11" key="1">
    <citation type="submission" date="2018-10" db="EMBL/GenBank/DDBJ databases">
        <authorList>
            <person name="Plewniak F."/>
        </authorList>
    </citation>
    <scope>NUCLEOTIDE SEQUENCE</scope>
</reference>
<keyword evidence="3 11" id="KW-0436">Ligase</keyword>
<dbReference type="InterPro" id="IPR008909">
    <property type="entry name" value="DALR_anticod-bd"/>
</dbReference>